<dbReference type="KEGG" id="hsk:H4317_18480"/>
<proteinExistence type="predicted"/>
<protein>
    <submittedName>
        <fullName evidence="2">Uncharacterized protein</fullName>
    </submittedName>
</protein>
<name>A0A7G7W6W3_9BACT</name>
<gene>
    <name evidence="2" type="ORF">H4317_18480</name>
</gene>
<organism evidence="2 3">
    <name type="scientific">Hymenobacter sediminicola</name>
    <dbReference type="NCBI Taxonomy" id="2761579"/>
    <lineage>
        <taxon>Bacteria</taxon>
        <taxon>Pseudomonadati</taxon>
        <taxon>Bacteroidota</taxon>
        <taxon>Cytophagia</taxon>
        <taxon>Cytophagales</taxon>
        <taxon>Hymenobacteraceae</taxon>
        <taxon>Hymenobacter</taxon>
    </lineage>
</organism>
<feature type="compositionally biased region" description="Polar residues" evidence="1">
    <location>
        <begin position="9"/>
        <end position="23"/>
    </location>
</feature>
<dbReference type="RefSeq" id="WP_185888023.1">
    <property type="nucleotide sequence ID" value="NZ_CP060202.1"/>
</dbReference>
<sequence length="50" mass="5371">MPPIPTPEMSHSTAVTSNLTGTGPEQLQIGEYLIGSGDCPQLYGHPDIRY</sequence>
<dbReference type="Proteomes" id="UP000515489">
    <property type="component" value="Chromosome"/>
</dbReference>
<accession>A0A7G7W6W3</accession>
<evidence type="ECO:0000313" key="2">
    <source>
        <dbReference type="EMBL" id="QNH62106.1"/>
    </source>
</evidence>
<keyword evidence="3" id="KW-1185">Reference proteome</keyword>
<evidence type="ECO:0000256" key="1">
    <source>
        <dbReference type="SAM" id="MobiDB-lite"/>
    </source>
</evidence>
<dbReference type="AlphaFoldDB" id="A0A7G7W6W3"/>
<dbReference type="EMBL" id="CP060202">
    <property type="protein sequence ID" value="QNH62106.1"/>
    <property type="molecule type" value="Genomic_DNA"/>
</dbReference>
<feature type="region of interest" description="Disordered" evidence="1">
    <location>
        <begin position="1"/>
        <end position="23"/>
    </location>
</feature>
<evidence type="ECO:0000313" key="3">
    <source>
        <dbReference type="Proteomes" id="UP000515489"/>
    </source>
</evidence>
<reference evidence="2 3" key="1">
    <citation type="submission" date="2020-08" db="EMBL/GenBank/DDBJ databases">
        <title>Hymenobacter sp. S2-20-2 genome sequencing.</title>
        <authorList>
            <person name="Jin L."/>
        </authorList>
    </citation>
    <scope>NUCLEOTIDE SEQUENCE [LARGE SCALE GENOMIC DNA]</scope>
    <source>
        <strain evidence="2 3">S2-20-2</strain>
    </source>
</reference>